<name>A0A099J656_9MICO</name>
<dbReference type="STRING" id="1001240.GY21_11955"/>
<evidence type="ECO:0000313" key="3">
    <source>
        <dbReference type="Proteomes" id="UP000029864"/>
    </source>
</evidence>
<dbReference type="EMBL" id="JPXF01000048">
    <property type="protein sequence ID" value="KGJ72933.1"/>
    <property type="molecule type" value="Genomic_DNA"/>
</dbReference>
<dbReference type="Proteomes" id="UP000561726">
    <property type="component" value="Unassembled WGS sequence"/>
</dbReference>
<reference evidence="2 4" key="2">
    <citation type="submission" date="2020-08" db="EMBL/GenBank/DDBJ databases">
        <title>Sequencing the genomes of 1000 actinobacteria strains.</title>
        <authorList>
            <person name="Klenk H.-P."/>
        </authorList>
    </citation>
    <scope>NUCLEOTIDE SEQUENCE [LARGE SCALE GENOMIC DNA]</scope>
    <source>
        <strain evidence="2 4">DSM 21065</strain>
    </source>
</reference>
<dbReference type="InterPro" id="IPR029058">
    <property type="entry name" value="AB_hydrolase_fold"/>
</dbReference>
<organism evidence="1 3">
    <name type="scientific">Cryobacterium roopkundense</name>
    <dbReference type="NCBI Taxonomy" id="1001240"/>
    <lineage>
        <taxon>Bacteria</taxon>
        <taxon>Bacillati</taxon>
        <taxon>Actinomycetota</taxon>
        <taxon>Actinomycetes</taxon>
        <taxon>Micrococcales</taxon>
        <taxon>Microbacteriaceae</taxon>
        <taxon>Cryobacterium</taxon>
    </lineage>
</organism>
<dbReference type="Gene3D" id="3.40.50.1820">
    <property type="entry name" value="alpha/beta hydrolase"/>
    <property type="match status" value="1"/>
</dbReference>
<dbReference type="AlphaFoldDB" id="A0A099J656"/>
<dbReference type="RefSeq" id="WP_035836963.1">
    <property type="nucleotide sequence ID" value="NZ_JACHBQ010000001.1"/>
</dbReference>
<dbReference type="EMBL" id="JACHBQ010000001">
    <property type="protein sequence ID" value="MBB5641065.1"/>
    <property type="molecule type" value="Genomic_DNA"/>
</dbReference>
<dbReference type="OrthoDB" id="27092at2"/>
<protein>
    <submittedName>
        <fullName evidence="1">Uncharacterized protein</fullName>
    </submittedName>
</protein>
<evidence type="ECO:0000313" key="4">
    <source>
        <dbReference type="Proteomes" id="UP000561726"/>
    </source>
</evidence>
<comment type="caution">
    <text evidence="1">The sequence shown here is derived from an EMBL/GenBank/DDBJ whole genome shotgun (WGS) entry which is preliminary data.</text>
</comment>
<gene>
    <name evidence="2" type="ORF">BJ997_001613</name>
    <name evidence="1" type="ORF">GY21_11955</name>
</gene>
<evidence type="ECO:0000313" key="2">
    <source>
        <dbReference type="EMBL" id="MBB5641065.1"/>
    </source>
</evidence>
<accession>A0A099J656</accession>
<proteinExistence type="predicted"/>
<reference evidence="1 3" key="1">
    <citation type="submission" date="2014-08" db="EMBL/GenBank/DDBJ databases">
        <authorList>
            <person name="Sisinthy S."/>
        </authorList>
    </citation>
    <scope>NUCLEOTIDE SEQUENCE [LARGE SCALE GENOMIC DNA]</scope>
    <source>
        <strain evidence="1 3">RuG17</strain>
    </source>
</reference>
<evidence type="ECO:0000313" key="1">
    <source>
        <dbReference type="EMBL" id="KGJ72933.1"/>
    </source>
</evidence>
<dbReference type="Proteomes" id="UP000029864">
    <property type="component" value="Unassembled WGS sequence"/>
</dbReference>
<sequence length="86" mass="9676">MTRPKSGGTILAGVRDKIVLARQGDHRQRVIERYERSQSTHANTIVRWSDVGNRGGHFAALEEPQLLIDDLRSEVLMVPGWRVTGI</sequence>
<keyword evidence="3" id="KW-1185">Reference proteome</keyword>